<gene>
    <name evidence="1" type="ORF">PPSIR1_13055</name>
</gene>
<dbReference type="Proteomes" id="UP000005801">
    <property type="component" value="Unassembled WGS sequence"/>
</dbReference>
<dbReference type="InterPro" id="IPR020834">
    <property type="entry name" value="LipOase_CS"/>
</dbReference>
<dbReference type="InterPro" id="IPR036226">
    <property type="entry name" value="LipOase_C_sf"/>
</dbReference>
<dbReference type="OrthoDB" id="5288506at2"/>
<dbReference type="EMBL" id="ABCS01000054">
    <property type="protein sequence ID" value="EDM76943.1"/>
    <property type="molecule type" value="Genomic_DNA"/>
</dbReference>
<dbReference type="eggNOG" id="ENOG502ZYHD">
    <property type="taxonomic scope" value="Bacteria"/>
</dbReference>
<dbReference type="STRING" id="391625.PPSIR1_13055"/>
<reference evidence="1 2" key="1">
    <citation type="submission" date="2007-06" db="EMBL/GenBank/DDBJ databases">
        <authorList>
            <person name="Shimkets L."/>
            <person name="Ferriera S."/>
            <person name="Johnson J."/>
            <person name="Kravitz S."/>
            <person name="Beeson K."/>
            <person name="Sutton G."/>
            <person name="Rogers Y.-H."/>
            <person name="Friedman R."/>
            <person name="Frazier M."/>
            <person name="Venter J.C."/>
        </authorList>
    </citation>
    <scope>NUCLEOTIDE SEQUENCE [LARGE SCALE GENOMIC DNA]</scope>
    <source>
        <strain evidence="1 2">SIR-1</strain>
    </source>
</reference>
<keyword evidence="2" id="KW-1185">Reference proteome</keyword>
<dbReference type="GO" id="GO:0016702">
    <property type="term" value="F:oxidoreductase activity, acting on single donors with incorporation of molecular oxygen, incorporation of two atoms of oxygen"/>
    <property type="evidence" value="ECO:0007669"/>
    <property type="project" value="InterPro"/>
</dbReference>
<evidence type="ECO:0000313" key="1">
    <source>
        <dbReference type="EMBL" id="EDM76943.1"/>
    </source>
</evidence>
<sequence length="515" mass="57197">MAVMLELAELSSKVARSLAQESAGQSWQALFGARPPWRGARSLARERYRYMIRSPWPQPNPHAPTRLPPSVLHLPSAELSEFRRVTIGRLTRALRQHSVPAMRFAVEHAEYPALSDADFAHHLTQTVMCRGMSPSLTPAERARLELPPGLGGTVYKYDTTPAALLRPLPGLHIAGAITYLLRPRPGAPCEPLAVAIEPRAGDDAPLLIRAGDGPAWELAKYHAMQGVTYCAVFGHHPLNHFPADAINAVSKTVLPPAHPLARLLAPHFFNQLSLNFSVMFIDKSPLHNRQREFFTGFANDGPESPLELFSAYYCGDLNHEDVSAYRWPREPPRLHGDYGDFVRGYHRVIMAFVEEALDGVALDDAVIERWLEAAAAHVPGFPGPGSARADVLAAIGQVIYNASIAHSVDHYSFSTIPLLDLCMRLRLPPPRSRDLPSLDRGVLTTLEDRFRMYLTYLMHVRPSTHRALREVDYGFEDPRRVAAQARFIAALEAYDADPGVTRHAPLDEIAVSIQY</sequence>
<dbReference type="SUPFAM" id="SSF48484">
    <property type="entry name" value="Lipoxigenase"/>
    <property type="match status" value="1"/>
</dbReference>
<dbReference type="PROSITE" id="PS00081">
    <property type="entry name" value="LIPOXYGENASE_2"/>
    <property type="match status" value="1"/>
</dbReference>
<name>A6GAV8_9BACT</name>
<dbReference type="GO" id="GO:0046872">
    <property type="term" value="F:metal ion binding"/>
    <property type="evidence" value="ECO:0007669"/>
    <property type="project" value="InterPro"/>
</dbReference>
<protein>
    <recommendedName>
        <fullName evidence="3">Lipoxygenase domain-containing protein</fullName>
    </recommendedName>
</protein>
<comment type="caution">
    <text evidence="1">The sequence shown here is derived from an EMBL/GenBank/DDBJ whole genome shotgun (WGS) entry which is preliminary data.</text>
</comment>
<evidence type="ECO:0008006" key="3">
    <source>
        <dbReference type="Google" id="ProtNLM"/>
    </source>
</evidence>
<proteinExistence type="predicted"/>
<dbReference type="RefSeq" id="WP_006973849.1">
    <property type="nucleotide sequence ID" value="NZ_ABCS01000054.1"/>
</dbReference>
<accession>A6GAV8</accession>
<organism evidence="1 2">
    <name type="scientific">Plesiocystis pacifica SIR-1</name>
    <dbReference type="NCBI Taxonomy" id="391625"/>
    <lineage>
        <taxon>Bacteria</taxon>
        <taxon>Pseudomonadati</taxon>
        <taxon>Myxococcota</taxon>
        <taxon>Polyangia</taxon>
        <taxon>Nannocystales</taxon>
        <taxon>Nannocystaceae</taxon>
        <taxon>Plesiocystis</taxon>
    </lineage>
</organism>
<dbReference type="AlphaFoldDB" id="A6GAV8"/>
<evidence type="ECO:0000313" key="2">
    <source>
        <dbReference type="Proteomes" id="UP000005801"/>
    </source>
</evidence>
<dbReference type="Gene3D" id="1.20.245.10">
    <property type="entry name" value="Lipoxygenase-1, Domain 5"/>
    <property type="match status" value="1"/>
</dbReference>